<dbReference type="PRINTS" id="PR00390">
    <property type="entry name" value="PHPHLIPASEC"/>
</dbReference>
<feature type="domain" description="PI-PLC Y-box" evidence="4">
    <location>
        <begin position="368"/>
        <end position="424"/>
    </location>
</feature>
<dbReference type="GO" id="GO:0005886">
    <property type="term" value="C:plasma membrane"/>
    <property type="evidence" value="ECO:0007669"/>
    <property type="project" value="UniProtKB-SubCell"/>
</dbReference>
<keyword evidence="6" id="KW-1185">Reference proteome</keyword>
<feature type="compositionally biased region" description="Low complexity" evidence="3">
    <location>
        <begin position="279"/>
        <end position="288"/>
    </location>
</feature>
<dbReference type="InterPro" id="IPR001192">
    <property type="entry name" value="PI-PLC_fam"/>
</dbReference>
<dbReference type="PANTHER" id="PTHR10336:SF101">
    <property type="entry name" value="PHOSPHOINOSITIDE PHOSPHOLIPASE C 6"/>
    <property type="match status" value="1"/>
</dbReference>
<organism evidence="5 6">
    <name type="scientific">Cannabis sativa</name>
    <name type="common">Hemp</name>
    <name type="synonym">Marijuana</name>
    <dbReference type="NCBI Taxonomy" id="3483"/>
    <lineage>
        <taxon>Eukaryota</taxon>
        <taxon>Viridiplantae</taxon>
        <taxon>Streptophyta</taxon>
        <taxon>Embryophyta</taxon>
        <taxon>Tracheophyta</taxon>
        <taxon>Spermatophyta</taxon>
        <taxon>Magnoliopsida</taxon>
        <taxon>eudicotyledons</taxon>
        <taxon>Gunneridae</taxon>
        <taxon>Pentapetalae</taxon>
        <taxon>rosids</taxon>
        <taxon>fabids</taxon>
        <taxon>Rosales</taxon>
        <taxon>Cannabaceae</taxon>
        <taxon>Cannabis</taxon>
    </lineage>
</organism>
<feature type="compositionally biased region" description="Acidic residues" evidence="3">
    <location>
        <begin position="267"/>
        <end position="278"/>
    </location>
</feature>
<dbReference type="EMBL" id="JAATIQ010000617">
    <property type="protein sequence ID" value="KAF4349855.1"/>
    <property type="molecule type" value="Genomic_DNA"/>
</dbReference>
<dbReference type="InterPro" id="IPR000909">
    <property type="entry name" value="PLipase_C_PInositol-sp_X_dom"/>
</dbReference>
<dbReference type="InterPro" id="IPR001711">
    <property type="entry name" value="PLipase_C_Pinositol-sp_Y"/>
</dbReference>
<dbReference type="SUPFAM" id="SSF47473">
    <property type="entry name" value="EF-hand"/>
    <property type="match status" value="1"/>
</dbReference>
<feature type="region of interest" description="Disordered" evidence="3">
    <location>
        <begin position="230"/>
        <end position="318"/>
    </location>
</feature>
<evidence type="ECO:0000313" key="5">
    <source>
        <dbReference type="EMBL" id="KAF4349855.1"/>
    </source>
</evidence>
<keyword evidence="2" id="KW-0442">Lipid degradation</keyword>
<dbReference type="Proteomes" id="UP000583929">
    <property type="component" value="Unassembled WGS sequence"/>
</dbReference>
<name>A0A7J6DUT3_CANSA</name>
<dbReference type="PROSITE" id="PS50008">
    <property type="entry name" value="PIPLC_Y_DOMAIN"/>
    <property type="match status" value="1"/>
</dbReference>
<dbReference type="PANTHER" id="PTHR10336">
    <property type="entry name" value="PHOSPHOINOSITIDE-SPECIFIC PHOSPHOLIPASE C FAMILY PROTEIN"/>
    <property type="match status" value="1"/>
</dbReference>
<gene>
    <name evidence="5" type="ORF">G4B88_030383</name>
</gene>
<reference evidence="5 6" key="1">
    <citation type="journal article" date="2020" name="bioRxiv">
        <title>Sequence and annotation of 42 cannabis genomes reveals extensive copy number variation in cannabinoid synthesis and pathogen resistance genes.</title>
        <authorList>
            <person name="Mckernan K.J."/>
            <person name="Helbert Y."/>
            <person name="Kane L.T."/>
            <person name="Ebling H."/>
            <person name="Zhang L."/>
            <person name="Liu B."/>
            <person name="Eaton Z."/>
            <person name="Mclaughlin S."/>
            <person name="Kingan S."/>
            <person name="Baybayan P."/>
            <person name="Concepcion G."/>
            <person name="Jordan M."/>
            <person name="Riva A."/>
            <person name="Barbazuk W."/>
            <person name="Harkins T."/>
        </authorList>
    </citation>
    <scope>NUCLEOTIDE SEQUENCE [LARGE SCALE GENOMIC DNA]</scope>
    <source>
        <strain evidence="6">cv. Jamaican Lion 4</strain>
        <tissue evidence="5">Leaf</tissue>
    </source>
</reference>
<protein>
    <recommendedName>
        <fullName evidence="2">Phosphoinositide phospholipase C</fullName>
        <ecNumber evidence="2">3.1.4.11</ecNumber>
    </recommendedName>
</protein>
<dbReference type="GO" id="GO:0051209">
    <property type="term" value="P:release of sequestered calcium ion into cytosol"/>
    <property type="evidence" value="ECO:0007669"/>
    <property type="project" value="TreeGrafter"/>
</dbReference>
<dbReference type="GO" id="GO:0016042">
    <property type="term" value="P:lipid catabolic process"/>
    <property type="evidence" value="ECO:0007669"/>
    <property type="project" value="UniProtKB-KW"/>
</dbReference>
<dbReference type="SMART" id="SM00149">
    <property type="entry name" value="PLCYc"/>
    <property type="match status" value="1"/>
</dbReference>
<accession>A0A7J6DUT3</accession>
<dbReference type="EC" id="3.1.4.11" evidence="2"/>
<dbReference type="InterPro" id="IPR017946">
    <property type="entry name" value="PLC-like_Pdiesterase_TIM-brl"/>
</dbReference>
<feature type="compositionally biased region" description="Basic and acidic residues" evidence="3">
    <location>
        <begin position="236"/>
        <end position="266"/>
    </location>
</feature>
<evidence type="ECO:0000313" key="6">
    <source>
        <dbReference type="Proteomes" id="UP000583929"/>
    </source>
</evidence>
<evidence type="ECO:0000256" key="1">
    <source>
        <dbReference type="ARBA" id="ARBA00004202"/>
    </source>
</evidence>
<dbReference type="PROSITE" id="PS50007">
    <property type="entry name" value="PIPLC_X_DOMAIN"/>
    <property type="match status" value="1"/>
</dbReference>
<comment type="catalytic activity">
    <reaction evidence="2">
        <text>a 1,2-diacyl-sn-glycero-3-phospho-(1D-myo-inositol-4,5-bisphosphate) + H2O = 1D-myo-inositol 1,4,5-trisphosphate + a 1,2-diacyl-sn-glycerol + H(+)</text>
        <dbReference type="Rhea" id="RHEA:33179"/>
        <dbReference type="ChEBI" id="CHEBI:15377"/>
        <dbReference type="ChEBI" id="CHEBI:15378"/>
        <dbReference type="ChEBI" id="CHEBI:17815"/>
        <dbReference type="ChEBI" id="CHEBI:58456"/>
        <dbReference type="ChEBI" id="CHEBI:203600"/>
        <dbReference type="EC" id="3.1.4.11"/>
    </reaction>
</comment>
<dbReference type="FunFam" id="1.10.238.10:FF:000254">
    <property type="entry name" value="Phosphoinositide phospholipase C"/>
    <property type="match status" value="1"/>
</dbReference>
<dbReference type="InterPro" id="IPR011992">
    <property type="entry name" value="EF-hand-dom_pair"/>
</dbReference>
<dbReference type="AlphaFoldDB" id="A0A7J6DUT3"/>
<evidence type="ECO:0000259" key="4">
    <source>
        <dbReference type="PROSITE" id="PS50008"/>
    </source>
</evidence>
<keyword evidence="2" id="KW-0378">Hydrolase</keyword>
<evidence type="ECO:0000256" key="2">
    <source>
        <dbReference type="RuleBase" id="RU361133"/>
    </source>
</evidence>
<proteinExistence type="predicted"/>
<dbReference type="Pfam" id="PF00388">
    <property type="entry name" value="PI-PLC-X"/>
    <property type="match status" value="1"/>
</dbReference>
<dbReference type="Gene3D" id="1.10.238.10">
    <property type="entry name" value="EF-hand"/>
    <property type="match status" value="1"/>
</dbReference>
<dbReference type="GO" id="GO:0004435">
    <property type="term" value="F:phosphatidylinositol-4,5-bisphosphate phospholipase C activity"/>
    <property type="evidence" value="ECO:0007669"/>
    <property type="project" value="UniProtKB-EC"/>
</dbReference>
<dbReference type="Gene3D" id="3.20.20.190">
    <property type="entry name" value="Phosphatidylinositol (PI) phosphodiesterase"/>
    <property type="match status" value="1"/>
</dbReference>
<dbReference type="SUPFAM" id="SSF51695">
    <property type="entry name" value="PLC-like phosphodiesterases"/>
    <property type="match status" value="1"/>
</dbReference>
<sequence length="449" mass="51629">MGSYRMCVCFTRKYRITEAEPPSDVKDAFKKYSEGGNHMNADQLRQFLVEYQGDDATTVQDAQQMIEQIHHRRHHHHIPKFRRHSLTLDDFHHYLFSVDFNPPLMDKVHHDMTAPCHIISYTPAIIRVRVVELDIWPNSTKDDVHDFNNTVELIKCLKSIKEHAFVASPYRVILTLEDHLTPDLQAKVAQMVSETFEEMLFCPESSEKLEFPSPKEMKYKIIISTKPPKEYLQPKSIKENEDSSSFKRRDSNEDSRKTDTTKPANHEDEEEYTSDSDASDSSGNNSKSSKNDRRREFNGDSDENNKSSSKIDRSLSGEPPEYLSIIAMHSGKPKGGLKEQLKVEVDKVTRLSLNEQKFEKAATLHASQVVRVYPKASRIDSSNYKPLICWMHGVQMGYGKSLWLMHGMFRANGSCGYVKKPEFLMSKGPDNQVFDPKAKLPVKKTLKVR</sequence>
<dbReference type="GO" id="GO:0048015">
    <property type="term" value="P:phosphatidylinositol-mediated signaling"/>
    <property type="evidence" value="ECO:0007669"/>
    <property type="project" value="TreeGrafter"/>
</dbReference>
<dbReference type="Pfam" id="PF00387">
    <property type="entry name" value="PI-PLC-Y"/>
    <property type="match status" value="1"/>
</dbReference>
<feature type="non-terminal residue" evidence="5">
    <location>
        <position position="1"/>
    </location>
</feature>
<feature type="compositionally biased region" description="Basic and acidic residues" evidence="3">
    <location>
        <begin position="289"/>
        <end position="315"/>
    </location>
</feature>
<evidence type="ECO:0000256" key="3">
    <source>
        <dbReference type="SAM" id="MobiDB-lite"/>
    </source>
</evidence>
<dbReference type="SMART" id="SM00148">
    <property type="entry name" value="PLCXc"/>
    <property type="match status" value="1"/>
</dbReference>
<comment type="caution">
    <text evidence="5">The sequence shown here is derived from an EMBL/GenBank/DDBJ whole genome shotgun (WGS) entry which is preliminary data.</text>
</comment>
<comment type="subcellular location">
    <subcellularLocation>
        <location evidence="1">Cell membrane</location>
        <topology evidence="1">Peripheral membrane protein</topology>
    </subcellularLocation>
</comment>
<keyword evidence="2" id="KW-0443">Lipid metabolism</keyword>